<evidence type="ECO:0000256" key="5">
    <source>
        <dbReference type="ARBA" id="ARBA00038035"/>
    </source>
</evidence>
<gene>
    <name evidence="11" type="ORF">PROFUN_13769</name>
</gene>
<dbReference type="SMART" id="SM00220">
    <property type="entry name" value="S_TKc"/>
    <property type="match status" value="1"/>
</dbReference>
<feature type="domain" description="Protein kinase" evidence="10">
    <location>
        <begin position="15"/>
        <end position="331"/>
    </location>
</feature>
<name>A0A2P6N267_9EUKA</name>
<protein>
    <recommendedName>
        <fullName evidence="6">mitogen-activated protein kinase kinase</fullName>
        <ecNumber evidence="6">2.7.12.2</ecNumber>
    </recommendedName>
</protein>
<dbReference type="Gene3D" id="1.10.510.10">
    <property type="entry name" value="Transferase(Phosphotransferase) domain 1"/>
    <property type="match status" value="1"/>
</dbReference>
<accession>A0A2P6N267</accession>
<keyword evidence="12" id="KW-1185">Reference proteome</keyword>
<comment type="catalytic activity">
    <reaction evidence="9">
        <text>L-tyrosyl-[protein] + ATP = O-phospho-L-tyrosyl-[protein] + ADP + H(+)</text>
        <dbReference type="Rhea" id="RHEA:10596"/>
        <dbReference type="Rhea" id="RHEA-COMP:10136"/>
        <dbReference type="Rhea" id="RHEA-COMP:20101"/>
        <dbReference type="ChEBI" id="CHEBI:15378"/>
        <dbReference type="ChEBI" id="CHEBI:30616"/>
        <dbReference type="ChEBI" id="CHEBI:46858"/>
        <dbReference type="ChEBI" id="CHEBI:61978"/>
        <dbReference type="ChEBI" id="CHEBI:456216"/>
        <dbReference type="EC" id="2.7.12.2"/>
    </reaction>
</comment>
<keyword evidence="2" id="KW-0547">Nucleotide-binding</keyword>
<dbReference type="SUPFAM" id="SSF56112">
    <property type="entry name" value="Protein kinase-like (PK-like)"/>
    <property type="match status" value="1"/>
</dbReference>
<dbReference type="PANTHER" id="PTHR48013:SF9">
    <property type="entry name" value="DUAL SPECIFICITY MITOGEN-ACTIVATED PROTEIN KINASE KINASE 5"/>
    <property type="match status" value="1"/>
</dbReference>
<dbReference type="PROSITE" id="PS50011">
    <property type="entry name" value="PROTEIN_KINASE_DOM"/>
    <property type="match status" value="1"/>
</dbReference>
<keyword evidence="1" id="KW-0808">Transferase</keyword>
<dbReference type="InterPro" id="IPR000719">
    <property type="entry name" value="Prot_kinase_dom"/>
</dbReference>
<evidence type="ECO:0000256" key="3">
    <source>
        <dbReference type="ARBA" id="ARBA00022777"/>
    </source>
</evidence>
<evidence type="ECO:0000256" key="6">
    <source>
        <dbReference type="ARBA" id="ARBA00038999"/>
    </source>
</evidence>
<evidence type="ECO:0000256" key="8">
    <source>
        <dbReference type="ARBA" id="ARBA00049299"/>
    </source>
</evidence>
<dbReference type="PANTHER" id="PTHR48013">
    <property type="entry name" value="DUAL SPECIFICITY MITOGEN-ACTIVATED PROTEIN KINASE KINASE 5-RELATED"/>
    <property type="match status" value="1"/>
</dbReference>
<dbReference type="Pfam" id="PF00069">
    <property type="entry name" value="Pkinase"/>
    <property type="match status" value="1"/>
</dbReference>
<comment type="similarity">
    <text evidence="5">Belongs to the protein kinase superfamily. STE Ser/Thr protein kinase family. MAP kinase kinase subfamily.</text>
</comment>
<keyword evidence="4" id="KW-0067">ATP-binding</keyword>
<evidence type="ECO:0000256" key="7">
    <source>
        <dbReference type="ARBA" id="ARBA00049014"/>
    </source>
</evidence>
<dbReference type="InterPro" id="IPR011009">
    <property type="entry name" value="Kinase-like_dom_sf"/>
</dbReference>
<reference evidence="11 12" key="1">
    <citation type="journal article" date="2018" name="Genome Biol. Evol.">
        <title>Multiple Roots of Fruiting Body Formation in Amoebozoa.</title>
        <authorList>
            <person name="Hillmann F."/>
            <person name="Forbes G."/>
            <person name="Novohradska S."/>
            <person name="Ferling I."/>
            <person name="Riege K."/>
            <person name="Groth M."/>
            <person name="Westermann M."/>
            <person name="Marz M."/>
            <person name="Spaller T."/>
            <person name="Winckler T."/>
            <person name="Schaap P."/>
            <person name="Glockner G."/>
        </authorList>
    </citation>
    <scope>NUCLEOTIDE SEQUENCE [LARGE SCALE GENOMIC DNA]</scope>
    <source>
        <strain evidence="11 12">Jena</strain>
    </source>
</reference>
<evidence type="ECO:0000256" key="2">
    <source>
        <dbReference type="ARBA" id="ARBA00022741"/>
    </source>
</evidence>
<comment type="catalytic activity">
    <reaction evidence="7">
        <text>L-seryl-[protein] + ATP = O-phospho-L-seryl-[protein] + ADP + H(+)</text>
        <dbReference type="Rhea" id="RHEA:17989"/>
        <dbReference type="Rhea" id="RHEA-COMP:9863"/>
        <dbReference type="Rhea" id="RHEA-COMP:11604"/>
        <dbReference type="ChEBI" id="CHEBI:15378"/>
        <dbReference type="ChEBI" id="CHEBI:29999"/>
        <dbReference type="ChEBI" id="CHEBI:30616"/>
        <dbReference type="ChEBI" id="CHEBI:83421"/>
        <dbReference type="ChEBI" id="CHEBI:456216"/>
        <dbReference type="EC" id="2.7.12.2"/>
    </reaction>
</comment>
<dbReference type="OrthoDB" id="31056at2759"/>
<dbReference type="Proteomes" id="UP000241769">
    <property type="component" value="Unassembled WGS sequence"/>
</dbReference>
<comment type="caution">
    <text evidence="11">The sequence shown here is derived from an EMBL/GenBank/DDBJ whole genome shotgun (WGS) entry which is preliminary data.</text>
</comment>
<keyword evidence="3" id="KW-0418">Kinase</keyword>
<dbReference type="EC" id="2.7.12.2" evidence="6"/>
<dbReference type="AlphaFoldDB" id="A0A2P6N267"/>
<evidence type="ECO:0000259" key="10">
    <source>
        <dbReference type="PROSITE" id="PS50011"/>
    </source>
</evidence>
<proteinExistence type="inferred from homology"/>
<evidence type="ECO:0000256" key="1">
    <source>
        <dbReference type="ARBA" id="ARBA00022679"/>
    </source>
</evidence>
<evidence type="ECO:0000313" key="12">
    <source>
        <dbReference type="Proteomes" id="UP000241769"/>
    </source>
</evidence>
<evidence type="ECO:0000256" key="4">
    <source>
        <dbReference type="ARBA" id="ARBA00022840"/>
    </source>
</evidence>
<dbReference type="EMBL" id="MDYQ01000244">
    <property type="protein sequence ID" value="PRP78039.1"/>
    <property type="molecule type" value="Genomic_DNA"/>
</dbReference>
<evidence type="ECO:0000313" key="11">
    <source>
        <dbReference type="EMBL" id="PRP78039.1"/>
    </source>
</evidence>
<sequence length="332" mass="37934">MQWLIGEPSFDDAQFRKTKQLSRGGCTAVWECYMGTLHLAMKEFSVEGASTLSLGDEFGMLAYSPPIAKRKDHSMDLAKHEGGRSLSGDDVRFKRQNRNPLSQRELTLREIMYHSSMSHSNIVSVYGYFLGPKNIFLYLEYMPQTLYTFVRSHSEQSRRLPNDVITSICTQLLDAITYLHSLGHIHRDLKSKNVLMNQDATTLKLCDLGSCSNGPDSLQEDELRTLGTTRWSAPELIACNMNGHHDYDPSIDVWSFGMVLYELVTLKLPYYEVNVLDAKQHILKGNLPDRSAIPEEHKMFVGTIYDDCVQHQAQKRSTAETLFNRFRHLQTT</sequence>
<dbReference type="GO" id="GO:0005524">
    <property type="term" value="F:ATP binding"/>
    <property type="evidence" value="ECO:0007669"/>
    <property type="project" value="UniProtKB-KW"/>
</dbReference>
<dbReference type="InParanoid" id="A0A2P6N267"/>
<dbReference type="GO" id="GO:0004708">
    <property type="term" value="F:MAP kinase kinase activity"/>
    <property type="evidence" value="ECO:0007669"/>
    <property type="project" value="UniProtKB-EC"/>
</dbReference>
<evidence type="ECO:0000256" key="9">
    <source>
        <dbReference type="ARBA" id="ARBA00051693"/>
    </source>
</evidence>
<dbReference type="STRING" id="1890364.A0A2P6N267"/>
<organism evidence="11 12">
    <name type="scientific">Planoprotostelium fungivorum</name>
    <dbReference type="NCBI Taxonomy" id="1890364"/>
    <lineage>
        <taxon>Eukaryota</taxon>
        <taxon>Amoebozoa</taxon>
        <taxon>Evosea</taxon>
        <taxon>Variosea</taxon>
        <taxon>Cavosteliida</taxon>
        <taxon>Cavosteliaceae</taxon>
        <taxon>Planoprotostelium</taxon>
    </lineage>
</organism>
<comment type="catalytic activity">
    <reaction evidence="8">
        <text>L-threonyl-[protein] + ATP = O-phospho-L-threonyl-[protein] + ADP + H(+)</text>
        <dbReference type="Rhea" id="RHEA:46608"/>
        <dbReference type="Rhea" id="RHEA-COMP:11060"/>
        <dbReference type="Rhea" id="RHEA-COMP:11605"/>
        <dbReference type="ChEBI" id="CHEBI:15378"/>
        <dbReference type="ChEBI" id="CHEBI:30013"/>
        <dbReference type="ChEBI" id="CHEBI:30616"/>
        <dbReference type="ChEBI" id="CHEBI:61977"/>
        <dbReference type="ChEBI" id="CHEBI:456216"/>
        <dbReference type="EC" id="2.7.12.2"/>
    </reaction>
</comment>